<name>A0A1J7I8U2_9PEZI</name>
<gene>
    <name evidence="1" type="ORF">CONLIGDRAFT_123765</name>
</gene>
<reference evidence="1 2" key="1">
    <citation type="submission" date="2016-10" db="EMBL/GenBank/DDBJ databases">
        <title>Draft genome sequence of Coniochaeta ligniaria NRRL30616, a lignocellulolytic fungus for bioabatement of inhibitors in plant biomass hydrolysates.</title>
        <authorList>
            <consortium name="DOE Joint Genome Institute"/>
            <person name="Jimenez D.J."/>
            <person name="Hector R.E."/>
            <person name="Riley R."/>
            <person name="Sun H."/>
            <person name="Grigoriev I.V."/>
            <person name="Van Elsas J.D."/>
            <person name="Nichols N.N."/>
        </authorList>
    </citation>
    <scope>NUCLEOTIDE SEQUENCE [LARGE SCALE GENOMIC DNA]</scope>
    <source>
        <strain evidence="1 2">NRRL 30616</strain>
    </source>
</reference>
<keyword evidence="2" id="KW-1185">Reference proteome</keyword>
<organism evidence="1 2">
    <name type="scientific">Coniochaeta ligniaria NRRL 30616</name>
    <dbReference type="NCBI Taxonomy" id="1408157"/>
    <lineage>
        <taxon>Eukaryota</taxon>
        <taxon>Fungi</taxon>
        <taxon>Dikarya</taxon>
        <taxon>Ascomycota</taxon>
        <taxon>Pezizomycotina</taxon>
        <taxon>Sordariomycetes</taxon>
        <taxon>Sordariomycetidae</taxon>
        <taxon>Coniochaetales</taxon>
        <taxon>Coniochaetaceae</taxon>
        <taxon>Coniochaeta</taxon>
    </lineage>
</organism>
<dbReference type="EMBL" id="KV875105">
    <property type="protein sequence ID" value="OIW24063.1"/>
    <property type="molecule type" value="Genomic_DNA"/>
</dbReference>
<evidence type="ECO:0000313" key="1">
    <source>
        <dbReference type="EMBL" id="OIW24063.1"/>
    </source>
</evidence>
<dbReference type="Proteomes" id="UP000182658">
    <property type="component" value="Unassembled WGS sequence"/>
</dbReference>
<dbReference type="AlphaFoldDB" id="A0A1J7I8U2"/>
<accession>A0A1J7I8U2</accession>
<proteinExistence type="predicted"/>
<dbReference type="InParanoid" id="A0A1J7I8U2"/>
<evidence type="ECO:0000313" key="2">
    <source>
        <dbReference type="Proteomes" id="UP000182658"/>
    </source>
</evidence>
<sequence>MDDERKEKPWFHDGGMDGRDIQGQVPQGLFEVLVIHSQRFIIHECREVLFGSRTWTNHSEECGWEERHAEQPQPPFLYFWVGPSAWRFDSKTPCSSAKHCLQAGAKHHVDLFLSSDLTLPRRRGSPDLSSQSVHDIPACRTRHENLSSDVRRTASTTCPCVRFQGTRELGDNWRQLACWQQGKSGNQSDSQGRHRCCAKGERRRSECCLLCRISLSKAHPTYRRI</sequence>
<protein>
    <submittedName>
        <fullName evidence="1">Uncharacterized protein</fullName>
    </submittedName>
</protein>